<dbReference type="AlphaFoldDB" id="A0AAF0IP87"/>
<dbReference type="PANTHER" id="PTHR19918:SF1">
    <property type="entry name" value="FIZZY-RELATED PROTEIN HOMOLOG"/>
    <property type="match status" value="1"/>
</dbReference>
<accession>A0AAF0IP87</accession>
<evidence type="ECO:0000256" key="2">
    <source>
        <dbReference type="ARBA" id="ARBA00022574"/>
    </source>
</evidence>
<dbReference type="EMBL" id="CP119953">
    <property type="protein sequence ID" value="WFC95954.1"/>
    <property type="molecule type" value="Genomic_DNA"/>
</dbReference>
<feature type="region of interest" description="Disordered" evidence="6">
    <location>
        <begin position="1"/>
        <end position="84"/>
    </location>
</feature>
<dbReference type="PROSITE" id="PS00678">
    <property type="entry name" value="WD_REPEATS_1"/>
    <property type="match status" value="2"/>
</dbReference>
<dbReference type="PROSITE" id="PS50082">
    <property type="entry name" value="WD_REPEATS_2"/>
    <property type="match status" value="3"/>
</dbReference>
<gene>
    <name evidence="8" type="primary">CDH1</name>
    <name evidence="8" type="ORF">MBRA1_002610</name>
</gene>
<dbReference type="InterPro" id="IPR036322">
    <property type="entry name" value="WD40_repeat_dom_sf"/>
</dbReference>
<dbReference type="InterPro" id="IPR001680">
    <property type="entry name" value="WD40_rpt"/>
</dbReference>
<dbReference type="PROSITE" id="PS50294">
    <property type="entry name" value="WD_REPEATS_REGION"/>
    <property type="match status" value="3"/>
</dbReference>
<dbReference type="Pfam" id="PF24807">
    <property type="entry name" value="WD40_CDC20-Fz"/>
    <property type="match status" value="1"/>
</dbReference>
<keyword evidence="4" id="KW-0131">Cell cycle</keyword>
<comment type="similarity">
    <text evidence="1">Belongs to the WD repeat CDC20/Fizzy family.</text>
</comment>
<dbReference type="GO" id="GO:0010997">
    <property type="term" value="F:anaphase-promoting complex binding"/>
    <property type="evidence" value="ECO:0007669"/>
    <property type="project" value="InterPro"/>
</dbReference>
<protein>
    <submittedName>
        <fullName evidence="8">Substrate-specific activator of APC-dependent proteolysis</fullName>
    </submittedName>
</protein>
<sequence>MYPNDITRRVRQQSASGARSESQGSSASRSRELSTSMRSEPSTSSIRIADYERSTIRNELPSTPRKAKAKHSSMQGDRFIPSRDGSDLQAAFQLISDEKLTPGGRNKRKMAPELDPQSEEANETFSMLLSSELFGAEAGIVSSPAHSDKGLASPTRSGIASPTRASSARGDHSLPTTPSKKNLLSFRSPQSGPSTPTRSLDWRMQASQLLPSTSGGLRESASLDGIESHLYGTNLYARGKHSMSDAGLFGGLSCANSGSLYPPREQTDSPVHTVYSTSPVKPESQRILMNARKPTRNISKVPYKVLDAPELADDFYLNLVDWSSQDVLGVGLGKCVYLWSAKTSNVTKLCDLQGAQDSITGLSWAERGNHLAIGTQSGLVQIWDAEKEKLLRTMMGHSARVGALTWNNYVLTTGSRDRLIYHRDVRVPEHHVKTLQAHRQEVCGLRWNPTREYLASGGNDNKLFVWDGVSETPLYRFQEHTAAVKAIAWSPHQAGLLASGGGTADMKIRFWNTQTGVPLSVIDTGSQVCNLAWNKTSNEIISTHGYSSGQVHNQIQLWRYPSLSHVATLTGHTMRVLYLAMSPSGKSIVTGAGDETLRFWDLNTPARDAVEKREDRSVQSSFVQLR</sequence>
<feature type="compositionally biased region" description="Polar residues" evidence="6">
    <location>
        <begin position="154"/>
        <end position="166"/>
    </location>
</feature>
<organism evidence="8 9">
    <name type="scientific">Malassezia brasiliensis</name>
    <dbReference type="NCBI Taxonomy" id="1821822"/>
    <lineage>
        <taxon>Eukaryota</taxon>
        <taxon>Fungi</taxon>
        <taxon>Dikarya</taxon>
        <taxon>Basidiomycota</taxon>
        <taxon>Ustilaginomycotina</taxon>
        <taxon>Malasseziomycetes</taxon>
        <taxon>Malasseziales</taxon>
        <taxon>Malasseziaceae</taxon>
        <taxon>Malassezia</taxon>
    </lineage>
</organism>
<evidence type="ECO:0000259" key="7">
    <source>
        <dbReference type="Pfam" id="PF24807"/>
    </source>
</evidence>
<feature type="domain" description="CDC20/Fizzy WD40" evidence="7">
    <location>
        <begin position="306"/>
        <end position="600"/>
    </location>
</feature>
<dbReference type="InterPro" id="IPR033010">
    <property type="entry name" value="Cdc20/Fizzy"/>
</dbReference>
<name>A0AAF0IP87_9BASI</name>
<dbReference type="GO" id="GO:1990757">
    <property type="term" value="F:ubiquitin ligase activator activity"/>
    <property type="evidence" value="ECO:0007669"/>
    <property type="project" value="TreeGrafter"/>
</dbReference>
<keyword evidence="3" id="KW-0677">Repeat</keyword>
<reference evidence="8" key="1">
    <citation type="submission" date="2023-03" db="EMBL/GenBank/DDBJ databases">
        <title>Mating type loci evolution in Malassezia.</title>
        <authorList>
            <person name="Coelho M.A."/>
        </authorList>
    </citation>
    <scope>NUCLEOTIDE SEQUENCE</scope>
    <source>
        <strain evidence="8">CBS 14135</strain>
    </source>
</reference>
<dbReference type="InterPro" id="IPR019775">
    <property type="entry name" value="WD40_repeat_CS"/>
</dbReference>
<evidence type="ECO:0000256" key="3">
    <source>
        <dbReference type="ARBA" id="ARBA00022737"/>
    </source>
</evidence>
<feature type="compositionally biased region" description="Low complexity" evidence="6">
    <location>
        <begin position="12"/>
        <end position="45"/>
    </location>
</feature>
<feature type="compositionally biased region" description="Polar residues" evidence="6">
    <location>
        <begin position="174"/>
        <end position="198"/>
    </location>
</feature>
<keyword evidence="9" id="KW-1185">Reference proteome</keyword>
<dbReference type="CDD" id="cd00200">
    <property type="entry name" value="WD40"/>
    <property type="match status" value="1"/>
</dbReference>
<dbReference type="GO" id="GO:0005680">
    <property type="term" value="C:anaphase-promoting complex"/>
    <property type="evidence" value="ECO:0007669"/>
    <property type="project" value="TreeGrafter"/>
</dbReference>
<feature type="region of interest" description="Disordered" evidence="6">
    <location>
        <begin position="260"/>
        <end position="283"/>
    </location>
</feature>
<proteinExistence type="inferred from homology"/>
<evidence type="ECO:0000256" key="1">
    <source>
        <dbReference type="ARBA" id="ARBA00006445"/>
    </source>
</evidence>
<dbReference type="GO" id="GO:0031145">
    <property type="term" value="P:anaphase-promoting complex-dependent catabolic process"/>
    <property type="evidence" value="ECO:0007669"/>
    <property type="project" value="TreeGrafter"/>
</dbReference>
<dbReference type="SMART" id="SM00320">
    <property type="entry name" value="WD40"/>
    <property type="match status" value="6"/>
</dbReference>
<dbReference type="GO" id="GO:1905786">
    <property type="term" value="P:positive regulation of anaphase-promoting complex-dependent catabolic process"/>
    <property type="evidence" value="ECO:0007669"/>
    <property type="project" value="TreeGrafter"/>
</dbReference>
<feature type="region of interest" description="Disordered" evidence="6">
    <location>
        <begin position="98"/>
        <end position="122"/>
    </location>
</feature>
<keyword evidence="2 5" id="KW-0853">WD repeat</keyword>
<evidence type="ECO:0000256" key="5">
    <source>
        <dbReference type="PROSITE-ProRule" id="PRU00221"/>
    </source>
</evidence>
<feature type="repeat" description="WD" evidence="5">
    <location>
        <begin position="352"/>
        <end position="393"/>
    </location>
</feature>
<dbReference type="InterPro" id="IPR056150">
    <property type="entry name" value="WD40_CDC20-Fz"/>
</dbReference>
<evidence type="ECO:0000256" key="6">
    <source>
        <dbReference type="SAM" id="MobiDB-lite"/>
    </source>
</evidence>
<evidence type="ECO:0000313" key="8">
    <source>
        <dbReference type="EMBL" id="WFC95954.1"/>
    </source>
</evidence>
<dbReference type="Gene3D" id="2.130.10.10">
    <property type="entry name" value="YVTN repeat-like/Quinoprotein amine dehydrogenase"/>
    <property type="match status" value="1"/>
</dbReference>
<dbReference type="InterPro" id="IPR015943">
    <property type="entry name" value="WD40/YVTN_repeat-like_dom_sf"/>
</dbReference>
<feature type="repeat" description="WD" evidence="5">
    <location>
        <begin position="569"/>
        <end position="610"/>
    </location>
</feature>
<evidence type="ECO:0000313" key="9">
    <source>
        <dbReference type="Proteomes" id="UP001216638"/>
    </source>
</evidence>
<evidence type="ECO:0000256" key="4">
    <source>
        <dbReference type="ARBA" id="ARBA00023306"/>
    </source>
</evidence>
<feature type="repeat" description="WD" evidence="5">
    <location>
        <begin position="435"/>
        <end position="467"/>
    </location>
</feature>
<dbReference type="SUPFAM" id="SSF50978">
    <property type="entry name" value="WD40 repeat-like"/>
    <property type="match status" value="1"/>
</dbReference>
<dbReference type="PANTHER" id="PTHR19918">
    <property type="entry name" value="CELL DIVISION CYCLE 20 CDC20 FIZZY -RELATED"/>
    <property type="match status" value="1"/>
</dbReference>
<feature type="region of interest" description="Disordered" evidence="6">
    <location>
        <begin position="143"/>
        <end position="201"/>
    </location>
</feature>
<dbReference type="Proteomes" id="UP001216638">
    <property type="component" value="Chromosome 3"/>
</dbReference>
<feature type="compositionally biased region" description="Polar residues" evidence="6">
    <location>
        <begin position="268"/>
        <end position="279"/>
    </location>
</feature>